<dbReference type="Proteomes" id="UP000250235">
    <property type="component" value="Unassembled WGS sequence"/>
</dbReference>
<accession>A0A2Z7CNX9</accession>
<dbReference type="AlphaFoldDB" id="A0A2Z7CNX9"/>
<proteinExistence type="predicted"/>
<gene>
    <name evidence="2" type="ORF">F511_09212</name>
</gene>
<feature type="region of interest" description="Disordered" evidence="1">
    <location>
        <begin position="273"/>
        <end position="312"/>
    </location>
</feature>
<organism evidence="2 3">
    <name type="scientific">Dorcoceras hygrometricum</name>
    <dbReference type="NCBI Taxonomy" id="472368"/>
    <lineage>
        <taxon>Eukaryota</taxon>
        <taxon>Viridiplantae</taxon>
        <taxon>Streptophyta</taxon>
        <taxon>Embryophyta</taxon>
        <taxon>Tracheophyta</taxon>
        <taxon>Spermatophyta</taxon>
        <taxon>Magnoliopsida</taxon>
        <taxon>eudicotyledons</taxon>
        <taxon>Gunneridae</taxon>
        <taxon>Pentapetalae</taxon>
        <taxon>asterids</taxon>
        <taxon>lamiids</taxon>
        <taxon>Lamiales</taxon>
        <taxon>Gesneriaceae</taxon>
        <taxon>Didymocarpoideae</taxon>
        <taxon>Trichosporeae</taxon>
        <taxon>Loxocarpinae</taxon>
        <taxon>Dorcoceras</taxon>
    </lineage>
</organism>
<dbReference type="EMBL" id="KQ993812">
    <property type="protein sequence ID" value="KZV48791.1"/>
    <property type="molecule type" value="Genomic_DNA"/>
</dbReference>
<reference evidence="2 3" key="1">
    <citation type="journal article" date="2015" name="Proc. Natl. Acad. Sci. U.S.A.">
        <title>The resurrection genome of Boea hygrometrica: A blueprint for survival of dehydration.</title>
        <authorList>
            <person name="Xiao L."/>
            <person name="Yang G."/>
            <person name="Zhang L."/>
            <person name="Yang X."/>
            <person name="Zhao S."/>
            <person name="Ji Z."/>
            <person name="Zhou Q."/>
            <person name="Hu M."/>
            <person name="Wang Y."/>
            <person name="Chen M."/>
            <person name="Xu Y."/>
            <person name="Jin H."/>
            <person name="Xiao X."/>
            <person name="Hu G."/>
            <person name="Bao F."/>
            <person name="Hu Y."/>
            <person name="Wan P."/>
            <person name="Li L."/>
            <person name="Deng X."/>
            <person name="Kuang T."/>
            <person name="Xiang C."/>
            <person name="Zhu J.K."/>
            <person name="Oliver M.J."/>
            <person name="He Y."/>
        </authorList>
    </citation>
    <scope>NUCLEOTIDE SEQUENCE [LARGE SCALE GENOMIC DNA]</scope>
    <source>
        <strain evidence="3">cv. XS01</strain>
    </source>
</reference>
<keyword evidence="3" id="KW-1185">Reference proteome</keyword>
<evidence type="ECO:0000313" key="3">
    <source>
        <dbReference type="Proteomes" id="UP000250235"/>
    </source>
</evidence>
<sequence>MRRQKSVIVNSRRWRKIAVVKKKPAGKQAQSSAMFKSRKKLNKSSTDEVSISSVQTRTEISWCTRTKLVMSNQISEQSRYDLRSRAELDKTTSKANQNRDKLVYKNQAVLICEKVINPAEALNDKGHKVQSCQKTFQLLHLCVQRIVSAKKLYISTAEHREMDDDEESVCVQVQNAKQRNAQHKAVQSQVCTLMWQLVMCPGVHAMLLARLSFGRMDENGDDRGWWSKARWKGGSTTWSSQARDKLTVFSCGARLPPLCASTGPCEPWFESWLGSEKPAGPGGGPADGVPAKGGRNSAKEGKKSRVVVGGGG</sequence>
<name>A0A2Z7CNX9_9LAMI</name>
<evidence type="ECO:0000256" key="1">
    <source>
        <dbReference type="SAM" id="MobiDB-lite"/>
    </source>
</evidence>
<protein>
    <submittedName>
        <fullName evidence="2">Uncharacterized protein</fullName>
    </submittedName>
</protein>
<evidence type="ECO:0000313" key="2">
    <source>
        <dbReference type="EMBL" id="KZV48791.1"/>
    </source>
</evidence>